<dbReference type="OrthoDB" id="2636646at2"/>
<keyword evidence="6" id="KW-1185">Reference proteome</keyword>
<protein>
    <submittedName>
        <fullName evidence="5">3-oxoacyl-[acyl-carrier-protein] synthase-3/clorobiocin biosynthesis protein CloN2</fullName>
    </submittedName>
</protein>
<dbReference type="Pfam" id="PF08545">
    <property type="entry name" value="ACP_syn_III"/>
    <property type="match status" value="1"/>
</dbReference>
<evidence type="ECO:0000259" key="4">
    <source>
        <dbReference type="Pfam" id="PF08545"/>
    </source>
</evidence>
<evidence type="ECO:0000256" key="1">
    <source>
        <dbReference type="ARBA" id="ARBA00022679"/>
    </source>
</evidence>
<reference evidence="5 6" key="1">
    <citation type="submission" date="2018-08" db="EMBL/GenBank/DDBJ databases">
        <title>Sequencing the genomes of 1000 actinobacteria strains.</title>
        <authorList>
            <person name="Klenk H.-P."/>
        </authorList>
    </citation>
    <scope>NUCLEOTIDE SEQUENCE [LARGE SCALE GENOMIC DNA]</scope>
    <source>
        <strain evidence="5 6">DSM 44099</strain>
    </source>
</reference>
<feature type="domain" description="Beta-ketoacyl-[acyl-carrier-protein] synthase III C-terminal" evidence="3">
    <location>
        <begin position="249"/>
        <end position="339"/>
    </location>
</feature>
<dbReference type="InterPro" id="IPR013751">
    <property type="entry name" value="ACP_syn_III_N"/>
</dbReference>
<comment type="caution">
    <text evidence="5">The sequence shown here is derived from an EMBL/GenBank/DDBJ whole genome shotgun (WGS) entry which is preliminary data.</text>
</comment>
<dbReference type="Proteomes" id="UP000256913">
    <property type="component" value="Unassembled WGS sequence"/>
</dbReference>
<dbReference type="Pfam" id="PF08541">
    <property type="entry name" value="ACP_syn_III_C"/>
    <property type="match status" value="1"/>
</dbReference>
<dbReference type="GO" id="GO:0004315">
    <property type="term" value="F:3-oxoacyl-[acyl-carrier-protein] synthase activity"/>
    <property type="evidence" value="ECO:0007669"/>
    <property type="project" value="InterPro"/>
</dbReference>
<keyword evidence="2" id="KW-0012">Acyltransferase</keyword>
<dbReference type="PANTHER" id="PTHR34069">
    <property type="entry name" value="3-OXOACYL-[ACYL-CARRIER-PROTEIN] SYNTHASE 3"/>
    <property type="match status" value="1"/>
</dbReference>
<dbReference type="Gene3D" id="3.40.47.10">
    <property type="match status" value="2"/>
</dbReference>
<dbReference type="GO" id="GO:0006633">
    <property type="term" value="P:fatty acid biosynthetic process"/>
    <property type="evidence" value="ECO:0007669"/>
    <property type="project" value="InterPro"/>
</dbReference>
<evidence type="ECO:0000313" key="6">
    <source>
        <dbReference type="Proteomes" id="UP000256913"/>
    </source>
</evidence>
<dbReference type="PANTHER" id="PTHR34069:SF2">
    <property type="entry name" value="BETA-KETOACYL-[ACYL-CARRIER-PROTEIN] SYNTHASE III"/>
    <property type="match status" value="1"/>
</dbReference>
<dbReference type="SUPFAM" id="SSF53901">
    <property type="entry name" value="Thiolase-like"/>
    <property type="match status" value="1"/>
</dbReference>
<feature type="domain" description="Beta-ketoacyl-[acyl-carrier-protein] synthase III N-terminal" evidence="4">
    <location>
        <begin position="108"/>
        <end position="182"/>
    </location>
</feature>
<dbReference type="InterPro" id="IPR013747">
    <property type="entry name" value="ACP_syn_III_C"/>
</dbReference>
<evidence type="ECO:0000259" key="3">
    <source>
        <dbReference type="Pfam" id="PF08541"/>
    </source>
</evidence>
<organism evidence="5 6">
    <name type="scientific">Asanoa ferruginea</name>
    <dbReference type="NCBI Taxonomy" id="53367"/>
    <lineage>
        <taxon>Bacteria</taxon>
        <taxon>Bacillati</taxon>
        <taxon>Actinomycetota</taxon>
        <taxon>Actinomycetes</taxon>
        <taxon>Micromonosporales</taxon>
        <taxon>Micromonosporaceae</taxon>
        <taxon>Asanoa</taxon>
    </lineage>
</organism>
<dbReference type="AlphaFoldDB" id="A0A3D9ZNX2"/>
<dbReference type="InterPro" id="IPR016039">
    <property type="entry name" value="Thiolase-like"/>
</dbReference>
<gene>
    <name evidence="5" type="ORF">DFJ67_4912</name>
</gene>
<name>A0A3D9ZNX2_9ACTN</name>
<sequence length="345" mass="36911">MKAHDIWLAGTGVYLPASRYVAQSDGTAPASTLNRTNNRRTRVAIAGDISAPDMALTAARRALAAARAHPADVALLLYASVWHQGPDGWGPHHYLQHHLGLDHSLALEVRGGCTGTFGAIDLSIGYLNDRSTAETALVIASDNFGTKLVDRWCMGPLSGAVGDGAAAVLLSRTGGLARILSSAGTTFSEMEEVYRGDEPLFPPPVTEGRYLDFGARAAAFQRRAMREGSWLRLITDHRAHVQEVVEEALADAEIGRGDIRKVLVNTMPESTAKDYLDSFGFTLEQSSWAHTEALGHLGAGDHFVALHEMLAAGALRPGDRVLLTGFSPGITYKAMVIEITMADPS</sequence>
<keyword evidence="1" id="KW-0808">Transferase</keyword>
<evidence type="ECO:0000313" key="5">
    <source>
        <dbReference type="EMBL" id="REF98887.1"/>
    </source>
</evidence>
<dbReference type="GO" id="GO:0044550">
    <property type="term" value="P:secondary metabolite biosynthetic process"/>
    <property type="evidence" value="ECO:0007669"/>
    <property type="project" value="TreeGrafter"/>
</dbReference>
<evidence type="ECO:0000256" key="2">
    <source>
        <dbReference type="ARBA" id="ARBA00023315"/>
    </source>
</evidence>
<dbReference type="EMBL" id="QUMQ01000001">
    <property type="protein sequence ID" value="REF98887.1"/>
    <property type="molecule type" value="Genomic_DNA"/>
</dbReference>
<dbReference type="CDD" id="cd00827">
    <property type="entry name" value="init_cond_enzymes"/>
    <property type="match status" value="1"/>
</dbReference>
<accession>A0A3D9ZNX2</accession>
<proteinExistence type="predicted"/>
<dbReference type="RefSeq" id="WP_147315585.1">
    <property type="nucleotide sequence ID" value="NZ_BONB01000004.1"/>
</dbReference>